<gene>
    <name evidence="2" type="primary">Uba1</name>
    <name evidence="2" type="ORF">ARDKOR_R14753</name>
</gene>
<dbReference type="GO" id="GO:0005737">
    <property type="term" value="C:cytoplasm"/>
    <property type="evidence" value="ECO:0007669"/>
    <property type="project" value="TreeGrafter"/>
</dbReference>
<evidence type="ECO:0000259" key="1">
    <source>
        <dbReference type="Pfam" id="PF00899"/>
    </source>
</evidence>
<dbReference type="Gene3D" id="3.40.50.720">
    <property type="entry name" value="NAD(P)-binding Rossmann-like Domain"/>
    <property type="match status" value="1"/>
</dbReference>
<keyword evidence="3" id="KW-1185">Reference proteome</keyword>
<dbReference type="InterPro" id="IPR035985">
    <property type="entry name" value="Ubiquitin-activating_enz"/>
</dbReference>
<dbReference type="SUPFAM" id="SSF69572">
    <property type="entry name" value="Activating enzymes of the ubiquitin-like proteins"/>
    <property type="match status" value="1"/>
</dbReference>
<accession>A0A7K8LMT8</accession>
<reference evidence="2 3" key="1">
    <citation type="submission" date="2019-09" db="EMBL/GenBank/DDBJ databases">
        <title>Bird 10,000 Genomes (B10K) Project - Family phase.</title>
        <authorList>
            <person name="Zhang G."/>
        </authorList>
    </citation>
    <scope>NUCLEOTIDE SEQUENCE [LARGE SCALE GENOMIC DNA]</scope>
    <source>
        <strain evidence="2">B10K-CU-031-01</strain>
        <tissue evidence="2">Muscle</tissue>
    </source>
</reference>
<dbReference type="PANTHER" id="PTHR10953">
    <property type="entry name" value="UBIQUITIN-ACTIVATING ENZYME E1"/>
    <property type="match status" value="1"/>
</dbReference>
<protein>
    <submittedName>
        <fullName evidence="2">UBA1 enzyme</fullName>
    </submittedName>
</protein>
<feature type="domain" description="THIF-type NAD/FAD binding fold" evidence="1">
    <location>
        <begin position="43"/>
        <end position="174"/>
    </location>
</feature>
<sequence length="231" mass="25173">LQAITRKFLPLDQWLYFDALECLALEGAAQLTEEDCAPRGSRYDGQIAVFGAAFQEQLGHQKYFVVGAGAIGCELLKNFAMMGLAAGPGGELTVTDMDTVALSNLHRQLLYRSADVSKPKSAVAAAAVQRMNPDIRVRAHQNQVGPATELLYGDDFFQRLDGVVSALDTLEARECRGGEWCRAPGRAPRLPSTPGSPQVPTWRAAATAASRRCWTRARRGCEGTCWSWCPQ</sequence>
<dbReference type="PANTHER" id="PTHR10953:SF4">
    <property type="entry name" value="UBIQUITIN-ACTIVATING ENZYME E1 C-TERMINAL DOMAIN-CONTAINING PROTEIN"/>
    <property type="match status" value="1"/>
</dbReference>
<feature type="non-terminal residue" evidence="2">
    <location>
        <position position="231"/>
    </location>
</feature>
<dbReference type="Proteomes" id="UP000560386">
    <property type="component" value="Unassembled WGS sequence"/>
</dbReference>
<proteinExistence type="predicted"/>
<evidence type="ECO:0000313" key="3">
    <source>
        <dbReference type="Proteomes" id="UP000560386"/>
    </source>
</evidence>
<comment type="caution">
    <text evidence="2">The sequence shown here is derived from an EMBL/GenBank/DDBJ whole genome shotgun (WGS) entry which is preliminary data.</text>
</comment>
<dbReference type="EMBL" id="VWPR01004472">
    <property type="protein sequence ID" value="NXE30411.1"/>
    <property type="molecule type" value="Genomic_DNA"/>
</dbReference>
<feature type="non-terminal residue" evidence="2">
    <location>
        <position position="1"/>
    </location>
</feature>
<dbReference type="Pfam" id="PF00899">
    <property type="entry name" value="ThiF"/>
    <property type="match status" value="1"/>
</dbReference>
<name>A0A7K8LMT8_9AVES</name>
<dbReference type="GO" id="GO:0006974">
    <property type="term" value="P:DNA damage response"/>
    <property type="evidence" value="ECO:0007669"/>
    <property type="project" value="TreeGrafter"/>
</dbReference>
<dbReference type="AlphaFoldDB" id="A0A7K8LMT8"/>
<dbReference type="Gene3D" id="3.40.50.12550">
    <property type="entry name" value="Ubiquitin-activating enzyme E1, inactive adenylation domain, subdomain 2"/>
    <property type="match status" value="1"/>
</dbReference>
<dbReference type="GO" id="GO:0004839">
    <property type="term" value="F:ubiquitin activating enzyme activity"/>
    <property type="evidence" value="ECO:0007669"/>
    <property type="project" value="TreeGrafter"/>
</dbReference>
<dbReference type="GO" id="GO:0006511">
    <property type="term" value="P:ubiquitin-dependent protein catabolic process"/>
    <property type="evidence" value="ECO:0007669"/>
    <property type="project" value="TreeGrafter"/>
</dbReference>
<organism evidence="2 3">
    <name type="scientific">Ardeotis kori</name>
    <dbReference type="NCBI Taxonomy" id="89386"/>
    <lineage>
        <taxon>Eukaryota</taxon>
        <taxon>Metazoa</taxon>
        <taxon>Chordata</taxon>
        <taxon>Craniata</taxon>
        <taxon>Vertebrata</taxon>
        <taxon>Euteleostomi</taxon>
        <taxon>Archelosauria</taxon>
        <taxon>Archosauria</taxon>
        <taxon>Dinosauria</taxon>
        <taxon>Saurischia</taxon>
        <taxon>Theropoda</taxon>
        <taxon>Coelurosauria</taxon>
        <taxon>Aves</taxon>
        <taxon>Neognathae</taxon>
        <taxon>Neoaves</taxon>
        <taxon>Otidimorphae</taxon>
        <taxon>Otidiformes</taxon>
        <taxon>Otididae</taxon>
        <taxon>Ardeotis</taxon>
    </lineage>
</organism>
<dbReference type="InterPro" id="IPR000594">
    <property type="entry name" value="ThiF_NAD_FAD-bd"/>
</dbReference>
<dbReference type="GO" id="GO:0005634">
    <property type="term" value="C:nucleus"/>
    <property type="evidence" value="ECO:0007669"/>
    <property type="project" value="TreeGrafter"/>
</dbReference>
<evidence type="ECO:0000313" key="2">
    <source>
        <dbReference type="EMBL" id="NXE30411.1"/>
    </source>
</evidence>
<dbReference type="InterPro" id="IPR045886">
    <property type="entry name" value="ThiF/MoeB/HesA"/>
</dbReference>